<feature type="transmembrane region" description="Helical" evidence="1">
    <location>
        <begin position="99"/>
        <end position="121"/>
    </location>
</feature>
<feature type="transmembrane region" description="Helical" evidence="1">
    <location>
        <begin position="12"/>
        <end position="34"/>
    </location>
</feature>
<name>E9I6T0_DAPPU</name>
<proteinExistence type="predicted"/>
<dbReference type="GO" id="GO:0004175">
    <property type="term" value="F:endopeptidase activity"/>
    <property type="evidence" value="ECO:0007669"/>
    <property type="project" value="UniProtKB-ARBA"/>
</dbReference>
<feature type="transmembrane region" description="Helical" evidence="1">
    <location>
        <begin position="167"/>
        <end position="185"/>
    </location>
</feature>
<keyword evidence="1" id="KW-1133">Transmembrane helix</keyword>
<evidence type="ECO:0000259" key="2">
    <source>
        <dbReference type="Pfam" id="PF02517"/>
    </source>
</evidence>
<dbReference type="GO" id="GO:0080120">
    <property type="term" value="P:CAAX-box protein maturation"/>
    <property type="evidence" value="ECO:0007669"/>
    <property type="project" value="UniProtKB-ARBA"/>
</dbReference>
<accession>E9I6T0</accession>
<organism evidence="3 4">
    <name type="scientific">Daphnia pulex</name>
    <name type="common">Water flea</name>
    <dbReference type="NCBI Taxonomy" id="6669"/>
    <lineage>
        <taxon>Eukaryota</taxon>
        <taxon>Metazoa</taxon>
        <taxon>Ecdysozoa</taxon>
        <taxon>Arthropoda</taxon>
        <taxon>Crustacea</taxon>
        <taxon>Branchiopoda</taxon>
        <taxon>Diplostraca</taxon>
        <taxon>Cladocera</taxon>
        <taxon>Anomopoda</taxon>
        <taxon>Daphniidae</taxon>
        <taxon>Daphnia</taxon>
    </lineage>
</organism>
<evidence type="ECO:0000256" key="1">
    <source>
        <dbReference type="SAM" id="Phobius"/>
    </source>
</evidence>
<feature type="transmembrane region" description="Helical" evidence="1">
    <location>
        <begin position="128"/>
        <end position="147"/>
    </location>
</feature>
<sequence length="193" mass="21348">MRPHEPEQSLLGYGGVLVFILGALAFNGLCGTFISNVGSYFNPEVSTLFAEAQEVNSWTPNKSLLGNLWPVIVAPISEELTYRVGILGALLTFFRKPQAIMLSSLVFALAHLQVYSPVVVVSTFVMGLLLAITYTMLGLRAAIMLHFLNNSQELWQPWISGGHYSTVAYVLLMFAALLAFLYQLVRHRRLVLG</sequence>
<keyword evidence="4" id="KW-1185">Reference proteome</keyword>
<evidence type="ECO:0000313" key="4">
    <source>
        <dbReference type="Proteomes" id="UP000000305"/>
    </source>
</evidence>
<feature type="domain" description="CAAX prenyl protease 2/Lysostaphin resistance protein A-like" evidence="2">
    <location>
        <begin position="64"/>
        <end position="151"/>
    </location>
</feature>
<dbReference type="InterPro" id="IPR003675">
    <property type="entry name" value="Rce1/LyrA-like_dom"/>
</dbReference>
<dbReference type="HOGENOM" id="CLU_1410132_0_0_1"/>
<keyword evidence="1" id="KW-0472">Membrane</keyword>
<keyword evidence="1" id="KW-0812">Transmembrane</keyword>
<protein>
    <recommendedName>
        <fullName evidence="2">CAAX prenyl protease 2/Lysostaphin resistance protein A-like domain-containing protein</fullName>
    </recommendedName>
</protein>
<dbReference type="Proteomes" id="UP000000305">
    <property type="component" value="Unassembled WGS sequence"/>
</dbReference>
<dbReference type="AlphaFoldDB" id="E9I6T0"/>
<dbReference type="EMBL" id="GL736674">
    <property type="protein sequence ID" value="EFX60300.1"/>
    <property type="molecule type" value="Genomic_DNA"/>
</dbReference>
<dbReference type="InParanoid" id="E9I6T0"/>
<dbReference type="OrthoDB" id="271604at2759"/>
<evidence type="ECO:0000313" key="3">
    <source>
        <dbReference type="EMBL" id="EFX60300.1"/>
    </source>
</evidence>
<gene>
    <name evidence="3" type="ORF">DAPPUDRAFT_343524</name>
</gene>
<reference evidence="3 4" key="1">
    <citation type="journal article" date="2011" name="Science">
        <title>The ecoresponsive genome of Daphnia pulex.</title>
        <authorList>
            <person name="Colbourne J.K."/>
            <person name="Pfrender M.E."/>
            <person name="Gilbert D."/>
            <person name="Thomas W.K."/>
            <person name="Tucker A."/>
            <person name="Oakley T.H."/>
            <person name="Tokishita S."/>
            <person name="Aerts A."/>
            <person name="Arnold G.J."/>
            <person name="Basu M.K."/>
            <person name="Bauer D.J."/>
            <person name="Caceres C.E."/>
            <person name="Carmel L."/>
            <person name="Casola C."/>
            <person name="Choi J.H."/>
            <person name="Detter J.C."/>
            <person name="Dong Q."/>
            <person name="Dusheyko S."/>
            <person name="Eads B.D."/>
            <person name="Frohlich T."/>
            <person name="Geiler-Samerotte K.A."/>
            <person name="Gerlach D."/>
            <person name="Hatcher P."/>
            <person name="Jogdeo S."/>
            <person name="Krijgsveld J."/>
            <person name="Kriventseva E.V."/>
            <person name="Kultz D."/>
            <person name="Laforsch C."/>
            <person name="Lindquist E."/>
            <person name="Lopez J."/>
            <person name="Manak J.R."/>
            <person name="Muller J."/>
            <person name="Pangilinan J."/>
            <person name="Patwardhan R.P."/>
            <person name="Pitluck S."/>
            <person name="Pritham E.J."/>
            <person name="Rechtsteiner A."/>
            <person name="Rho M."/>
            <person name="Rogozin I.B."/>
            <person name="Sakarya O."/>
            <person name="Salamov A."/>
            <person name="Schaack S."/>
            <person name="Shapiro H."/>
            <person name="Shiga Y."/>
            <person name="Skalitzky C."/>
            <person name="Smith Z."/>
            <person name="Souvorov A."/>
            <person name="Sung W."/>
            <person name="Tang Z."/>
            <person name="Tsuchiya D."/>
            <person name="Tu H."/>
            <person name="Vos H."/>
            <person name="Wang M."/>
            <person name="Wolf Y.I."/>
            <person name="Yamagata H."/>
            <person name="Yamada T."/>
            <person name="Ye Y."/>
            <person name="Shaw J.R."/>
            <person name="Andrews J."/>
            <person name="Crease T.J."/>
            <person name="Tang H."/>
            <person name="Lucas S.M."/>
            <person name="Robertson H.M."/>
            <person name="Bork P."/>
            <person name="Koonin E.V."/>
            <person name="Zdobnov E.M."/>
            <person name="Grigoriev I.V."/>
            <person name="Lynch M."/>
            <person name="Boore J.L."/>
        </authorList>
    </citation>
    <scope>NUCLEOTIDE SEQUENCE [LARGE SCALE GENOMIC DNA]</scope>
</reference>
<dbReference type="KEGG" id="dpx:DAPPUDRAFT_343524"/>
<dbReference type="Pfam" id="PF02517">
    <property type="entry name" value="Rce1-like"/>
    <property type="match status" value="1"/>
</dbReference>